<name>A0A1M4VX46_9BACT</name>
<accession>A0A1M4VX46</accession>
<proteinExistence type="predicted"/>
<evidence type="ECO:0000313" key="1">
    <source>
        <dbReference type="EMBL" id="SHE73536.1"/>
    </source>
</evidence>
<dbReference type="AlphaFoldDB" id="A0A1M4VX46"/>
<dbReference type="STRING" id="1302690.BUE76_11680"/>
<evidence type="ECO:0000313" key="2">
    <source>
        <dbReference type="Proteomes" id="UP000184368"/>
    </source>
</evidence>
<protein>
    <submittedName>
        <fullName evidence="1">Uncharacterized protein</fullName>
    </submittedName>
</protein>
<sequence length="107" mass="11940">MNQIPDLVMLTCQDLLTSVMEVNNESTHTANLDFSGSEAGIGVKVYKTDETSPVIFEDSVALTTTSSRSERSIVSHIEYICARLDVIVRNDYANQHSLEPKREVRHA</sequence>
<dbReference type="RefSeq" id="WP_073040211.1">
    <property type="nucleotide sequence ID" value="NZ_FQUO01000002.1"/>
</dbReference>
<dbReference type="Proteomes" id="UP000184368">
    <property type="component" value="Unassembled WGS sequence"/>
</dbReference>
<dbReference type="EMBL" id="FQUO01000002">
    <property type="protein sequence ID" value="SHE73536.1"/>
    <property type="molecule type" value="Genomic_DNA"/>
</dbReference>
<keyword evidence="2" id="KW-1185">Reference proteome</keyword>
<organism evidence="1 2">
    <name type="scientific">Cnuella takakiae</name>
    <dbReference type="NCBI Taxonomy" id="1302690"/>
    <lineage>
        <taxon>Bacteria</taxon>
        <taxon>Pseudomonadati</taxon>
        <taxon>Bacteroidota</taxon>
        <taxon>Chitinophagia</taxon>
        <taxon>Chitinophagales</taxon>
        <taxon>Chitinophagaceae</taxon>
        <taxon>Cnuella</taxon>
    </lineage>
</organism>
<reference evidence="1 2" key="1">
    <citation type="submission" date="2016-11" db="EMBL/GenBank/DDBJ databases">
        <authorList>
            <person name="Jaros S."/>
            <person name="Januszkiewicz K."/>
            <person name="Wedrychowicz H."/>
        </authorList>
    </citation>
    <scope>NUCLEOTIDE SEQUENCE [LARGE SCALE GENOMIC DNA]</scope>
    <source>
        <strain evidence="1 2">DSM 26897</strain>
    </source>
</reference>
<gene>
    <name evidence="1" type="ORF">SAMN05444008_102413</name>
</gene>